<dbReference type="InterPro" id="IPR049083">
    <property type="entry name" value="TACO1_YebC_N"/>
</dbReference>
<keyword evidence="5 6" id="KW-0804">Transcription</keyword>
<feature type="domain" description="TACO1/YebC-like second and third" evidence="7">
    <location>
        <begin position="82"/>
        <end position="238"/>
    </location>
</feature>
<dbReference type="Pfam" id="PF20772">
    <property type="entry name" value="TACO1_YebC_N"/>
    <property type="match status" value="1"/>
</dbReference>
<dbReference type="GO" id="GO:0006355">
    <property type="term" value="P:regulation of DNA-templated transcription"/>
    <property type="evidence" value="ECO:0007669"/>
    <property type="project" value="UniProtKB-UniRule"/>
</dbReference>
<dbReference type="InterPro" id="IPR029072">
    <property type="entry name" value="YebC-like"/>
</dbReference>
<name>A0A062XVE2_9BACT</name>
<evidence type="ECO:0000256" key="2">
    <source>
        <dbReference type="ARBA" id="ARBA00022490"/>
    </source>
</evidence>
<evidence type="ECO:0000259" key="8">
    <source>
        <dbReference type="Pfam" id="PF20772"/>
    </source>
</evidence>
<feature type="domain" description="TACO1/YebC-like N-terminal" evidence="8">
    <location>
        <begin position="5"/>
        <end position="76"/>
    </location>
</feature>
<dbReference type="GO" id="GO:0003677">
    <property type="term" value="F:DNA binding"/>
    <property type="evidence" value="ECO:0007669"/>
    <property type="project" value="UniProtKB-UniRule"/>
</dbReference>
<evidence type="ECO:0000256" key="4">
    <source>
        <dbReference type="ARBA" id="ARBA00023125"/>
    </source>
</evidence>
<accession>A0A062XVE2</accession>
<comment type="subcellular location">
    <subcellularLocation>
        <location evidence="6">Cytoplasm</location>
    </subcellularLocation>
</comment>
<reference evidence="9 10" key="1">
    <citation type="submission" date="2014-04" db="EMBL/GenBank/DDBJ databases">
        <title>The Genome Sequence of Thermoanaerobaculum aquaticum MP-01, The First Cultivated Group 23 Acidobacterium.</title>
        <authorList>
            <person name="Stamps B.W."/>
            <person name="Losey N.A."/>
            <person name="Lawson P.A."/>
            <person name="Stevenson B.S."/>
        </authorList>
    </citation>
    <scope>NUCLEOTIDE SEQUENCE [LARGE SCALE GENOMIC DNA]</scope>
    <source>
        <strain evidence="9 10">MP-01</strain>
    </source>
</reference>
<protein>
    <recommendedName>
        <fullName evidence="6">Probable transcriptional regulatory protein EG19_06235</fullName>
    </recommendedName>
</protein>
<dbReference type="Gene3D" id="1.10.10.200">
    <property type="match status" value="1"/>
</dbReference>
<keyword evidence="10" id="KW-1185">Reference proteome</keyword>
<dbReference type="FunFam" id="3.30.70.980:FF:000002">
    <property type="entry name" value="Probable transcriptional regulatory protein YebC"/>
    <property type="match status" value="1"/>
</dbReference>
<keyword evidence="4 6" id="KW-0238">DNA-binding</keyword>
<dbReference type="NCBIfam" id="NF009044">
    <property type="entry name" value="PRK12378.1"/>
    <property type="match status" value="1"/>
</dbReference>
<dbReference type="NCBIfam" id="NF001030">
    <property type="entry name" value="PRK00110.1"/>
    <property type="match status" value="1"/>
</dbReference>
<dbReference type="SUPFAM" id="SSF75625">
    <property type="entry name" value="YebC-like"/>
    <property type="match status" value="1"/>
</dbReference>
<evidence type="ECO:0000259" key="7">
    <source>
        <dbReference type="Pfam" id="PF01709"/>
    </source>
</evidence>
<evidence type="ECO:0000256" key="1">
    <source>
        <dbReference type="ARBA" id="ARBA00008724"/>
    </source>
</evidence>
<evidence type="ECO:0000313" key="9">
    <source>
        <dbReference type="EMBL" id="KDA53344.1"/>
    </source>
</evidence>
<keyword evidence="2 6" id="KW-0963">Cytoplasm</keyword>
<organism evidence="9 10">
    <name type="scientific">Thermoanaerobaculum aquaticum</name>
    <dbReference type="NCBI Taxonomy" id="1312852"/>
    <lineage>
        <taxon>Bacteria</taxon>
        <taxon>Pseudomonadati</taxon>
        <taxon>Acidobacteriota</taxon>
        <taxon>Thermoanaerobaculia</taxon>
        <taxon>Thermoanaerobaculales</taxon>
        <taxon>Thermoanaerobaculaceae</taxon>
        <taxon>Thermoanaerobaculum</taxon>
    </lineage>
</organism>
<evidence type="ECO:0000313" key="10">
    <source>
        <dbReference type="Proteomes" id="UP000027284"/>
    </source>
</evidence>
<dbReference type="FunFam" id="1.10.10.200:FF:000002">
    <property type="entry name" value="Probable transcriptional regulatory protein CLM62_37755"/>
    <property type="match status" value="1"/>
</dbReference>
<dbReference type="Proteomes" id="UP000027284">
    <property type="component" value="Unassembled WGS sequence"/>
</dbReference>
<comment type="similarity">
    <text evidence="1 6">Belongs to the TACO1 family.</text>
</comment>
<dbReference type="InterPro" id="IPR026564">
    <property type="entry name" value="Transcrip_reg_TACO1-like_dom3"/>
</dbReference>
<comment type="caution">
    <text evidence="9">The sequence shown here is derived from an EMBL/GenBank/DDBJ whole genome shotgun (WGS) entry which is preliminary data.</text>
</comment>
<dbReference type="STRING" id="1312852.EG19_06235"/>
<evidence type="ECO:0000256" key="6">
    <source>
        <dbReference type="HAMAP-Rule" id="MF_00693"/>
    </source>
</evidence>
<dbReference type="Gene3D" id="3.30.70.980">
    <property type="match status" value="2"/>
</dbReference>
<dbReference type="OrthoDB" id="9781053at2"/>
<dbReference type="NCBIfam" id="TIGR01033">
    <property type="entry name" value="YebC/PmpR family DNA-binding transcriptional regulator"/>
    <property type="match status" value="1"/>
</dbReference>
<gene>
    <name evidence="9" type="ORF">EG19_06235</name>
</gene>
<evidence type="ECO:0000256" key="3">
    <source>
        <dbReference type="ARBA" id="ARBA00023015"/>
    </source>
</evidence>
<dbReference type="AlphaFoldDB" id="A0A062XVE2"/>
<dbReference type="InterPro" id="IPR002876">
    <property type="entry name" value="Transcrip_reg_TACO1-like"/>
</dbReference>
<keyword evidence="3 6" id="KW-0805">Transcription regulation</keyword>
<dbReference type="HAMAP" id="MF_00693">
    <property type="entry name" value="Transcrip_reg_TACO1"/>
    <property type="match status" value="1"/>
</dbReference>
<dbReference type="PANTHER" id="PTHR12532">
    <property type="entry name" value="TRANSLATIONAL ACTIVATOR OF CYTOCHROME C OXIDASE 1"/>
    <property type="match status" value="1"/>
</dbReference>
<dbReference type="GO" id="GO:0005829">
    <property type="term" value="C:cytosol"/>
    <property type="evidence" value="ECO:0007669"/>
    <property type="project" value="TreeGrafter"/>
</dbReference>
<dbReference type="RefSeq" id="WP_038049869.1">
    <property type="nucleotide sequence ID" value="NZ_JMFG01000023.1"/>
</dbReference>
<sequence>MSGHNKWSTIKHKKSKLDAKRGKLFTKLIREITTAARLGGGDPEANPRLRAAIQAARAANMPQENITKAIQRGTGELPGVTYEEVVYEGYGPGGVAVMLQVLTDNRNRTTAEIRHLFSKHGGNLGETGCVSFLFKKQGYLLVPKSSGSEDAVMEAALEAGAEDFFADDPEFFEIYTAPDELHRVKGALEAKGFTVEQAKIEMVPTTQVRLEDKKAEQMIRLMEAFEDHDDVQNVWANFDIDPSLLEAQ</sequence>
<dbReference type="Pfam" id="PF01709">
    <property type="entry name" value="Transcrip_reg"/>
    <property type="match status" value="1"/>
</dbReference>
<dbReference type="EMBL" id="JMFG01000023">
    <property type="protein sequence ID" value="KDA53344.1"/>
    <property type="molecule type" value="Genomic_DNA"/>
</dbReference>
<proteinExistence type="inferred from homology"/>
<dbReference type="PANTHER" id="PTHR12532:SF6">
    <property type="entry name" value="TRANSCRIPTIONAL REGULATORY PROTEIN YEBC-RELATED"/>
    <property type="match status" value="1"/>
</dbReference>
<evidence type="ECO:0000256" key="5">
    <source>
        <dbReference type="ARBA" id="ARBA00023163"/>
    </source>
</evidence>
<dbReference type="InterPro" id="IPR048300">
    <property type="entry name" value="TACO1_YebC-like_2nd/3rd_dom"/>
</dbReference>
<dbReference type="InterPro" id="IPR017856">
    <property type="entry name" value="Integrase-like_N"/>
</dbReference>